<dbReference type="InterPro" id="IPR035644">
    <property type="entry name" value="MraZ_C"/>
</dbReference>
<dbReference type="InterPro" id="IPR035642">
    <property type="entry name" value="MraZ_N"/>
</dbReference>
<sequence>MEAQRPISYSGQGFSLLGEKGRFVLPPDFRKAVRDSGNGERVLCLAKHPRWKCLTGFGLGRVEQFEAELDREERNALDRGHDFDREMRAAQLYGFTQVPFDDSGRFVLPERFFKMGSIKEAIYFQGGGLQFTVWDPEELAKMGQGWEDAQEACLDLAAKAANGKGRK</sequence>
<gene>
    <name evidence="1" type="ORF">B0I00_1800</name>
</gene>
<proteinExistence type="predicted"/>
<evidence type="ECO:0000313" key="1">
    <source>
        <dbReference type="EMBL" id="PKB19564.1"/>
    </source>
</evidence>
<organism evidence="1 2">
    <name type="scientific">Novosphingobium kunmingense</name>
    <dbReference type="NCBI Taxonomy" id="1211806"/>
    <lineage>
        <taxon>Bacteria</taxon>
        <taxon>Pseudomonadati</taxon>
        <taxon>Pseudomonadota</taxon>
        <taxon>Alphaproteobacteria</taxon>
        <taxon>Sphingomonadales</taxon>
        <taxon>Sphingomonadaceae</taxon>
        <taxon>Novosphingobium</taxon>
    </lineage>
</organism>
<protein>
    <submittedName>
        <fullName evidence="1">MraZ protein</fullName>
    </submittedName>
</protein>
<dbReference type="Gene3D" id="3.40.1550.20">
    <property type="entry name" value="Transcriptional regulator MraZ domain"/>
    <property type="match status" value="1"/>
</dbReference>
<keyword evidence="2" id="KW-1185">Reference proteome</keyword>
<dbReference type="AlphaFoldDB" id="A0A2N0HKT0"/>
<dbReference type="SUPFAM" id="SSF89447">
    <property type="entry name" value="AbrB/MazE/MraZ-like"/>
    <property type="match status" value="1"/>
</dbReference>
<accession>A0A2N0HKT0</accession>
<dbReference type="CDD" id="cd16321">
    <property type="entry name" value="MraZ_C"/>
    <property type="match status" value="1"/>
</dbReference>
<dbReference type="Proteomes" id="UP000232587">
    <property type="component" value="Unassembled WGS sequence"/>
</dbReference>
<dbReference type="InterPro" id="IPR037914">
    <property type="entry name" value="SpoVT-AbrB_sf"/>
</dbReference>
<name>A0A2N0HKT0_9SPHN</name>
<reference evidence="1 2" key="1">
    <citation type="submission" date="2017-11" db="EMBL/GenBank/DDBJ databases">
        <title>Genomic Encyclopedia of Type Strains, Phase III (KMG-III): the genomes of soil and plant-associated and newly described type strains.</title>
        <authorList>
            <person name="Whitman W."/>
        </authorList>
    </citation>
    <scope>NUCLEOTIDE SEQUENCE [LARGE SCALE GENOMIC DNA]</scope>
    <source>
        <strain evidence="1 2">CGMCC 1.12274</strain>
    </source>
</reference>
<dbReference type="CDD" id="cd16320">
    <property type="entry name" value="MraZ_N"/>
    <property type="match status" value="1"/>
</dbReference>
<dbReference type="EMBL" id="PHUF01000003">
    <property type="protein sequence ID" value="PKB19564.1"/>
    <property type="molecule type" value="Genomic_DNA"/>
</dbReference>
<comment type="caution">
    <text evidence="1">The sequence shown here is derived from an EMBL/GenBank/DDBJ whole genome shotgun (WGS) entry which is preliminary data.</text>
</comment>
<dbReference type="RefSeq" id="WP_232730174.1">
    <property type="nucleotide sequence ID" value="NZ_PHUF01000003.1"/>
</dbReference>
<evidence type="ECO:0000313" key="2">
    <source>
        <dbReference type="Proteomes" id="UP000232587"/>
    </source>
</evidence>
<dbReference type="InterPro" id="IPR038619">
    <property type="entry name" value="MraZ_sf"/>
</dbReference>